<sequence length="471" mass="53431">MLIALNFYRRLRSRVPRIVGEESEADRKESGAIYAFDKNLFTIPRRNWSHFLTNSFPKKSYQMEKASSTKRSEPNSSHLLCVKRKSKQHSIFMDGMSWKGFQRLYECFLLHLGIALSFRESYRCHPIPQKRRLRIPLLLVLQLLFLLILALLQMEPDGSGLIPMPKSVLSPPNHLRCWGNRQLERKKKKSVTAELEVTRGILLPGSFTSLRHLSICTTFSYDPVTGLGLGSSEEGWKVSLYGSEREELDGLTGERTSDSIEDGTPYGAEPVYSWSLSLSLSYGLEGNYHRALSSPIRGFGEAECFRFPIILVFFMGHWTPDSLSSKSIAWSRGRWFYGEVGGFRRESVLFLDGAGKGYNSAVECHLDVVEVISSSLIIPKPNIHGLHTRLNILGKQSNRGEQSETLKNEAKRSEERRGLGAKLRATLRVVLLMTELRFVRERVGGNEVGEVVGFCELFQPLLDVIPRAERE</sequence>
<dbReference type="EMBL" id="BKCP01009315">
    <property type="protein sequence ID" value="GER50546.1"/>
    <property type="molecule type" value="Genomic_DNA"/>
</dbReference>
<organism evidence="2 3">
    <name type="scientific">Striga asiatica</name>
    <name type="common">Asiatic witchweed</name>
    <name type="synonym">Buchnera asiatica</name>
    <dbReference type="NCBI Taxonomy" id="4170"/>
    <lineage>
        <taxon>Eukaryota</taxon>
        <taxon>Viridiplantae</taxon>
        <taxon>Streptophyta</taxon>
        <taxon>Embryophyta</taxon>
        <taxon>Tracheophyta</taxon>
        <taxon>Spermatophyta</taxon>
        <taxon>Magnoliopsida</taxon>
        <taxon>eudicotyledons</taxon>
        <taxon>Gunneridae</taxon>
        <taxon>Pentapetalae</taxon>
        <taxon>asterids</taxon>
        <taxon>lamiids</taxon>
        <taxon>Lamiales</taxon>
        <taxon>Orobanchaceae</taxon>
        <taxon>Buchnereae</taxon>
        <taxon>Striga</taxon>
    </lineage>
</organism>
<keyword evidence="1" id="KW-1133">Transmembrane helix</keyword>
<keyword evidence="2" id="KW-0378">Hydrolase</keyword>
<protein>
    <submittedName>
        <fullName evidence="2">O-Glycosyl hydrolases family 17 protein</fullName>
    </submittedName>
</protein>
<gene>
    <name evidence="2" type="ORF">STAS_27856</name>
</gene>
<keyword evidence="3" id="KW-1185">Reference proteome</keyword>
<evidence type="ECO:0000256" key="1">
    <source>
        <dbReference type="SAM" id="Phobius"/>
    </source>
</evidence>
<dbReference type="Proteomes" id="UP000325081">
    <property type="component" value="Unassembled WGS sequence"/>
</dbReference>
<evidence type="ECO:0000313" key="3">
    <source>
        <dbReference type="Proteomes" id="UP000325081"/>
    </source>
</evidence>
<comment type="caution">
    <text evidence="2">The sequence shown here is derived from an EMBL/GenBank/DDBJ whole genome shotgun (WGS) entry which is preliminary data.</text>
</comment>
<dbReference type="AlphaFoldDB" id="A0A5A7QZK3"/>
<keyword evidence="1" id="KW-0812">Transmembrane</keyword>
<evidence type="ECO:0000313" key="2">
    <source>
        <dbReference type="EMBL" id="GER50546.1"/>
    </source>
</evidence>
<keyword evidence="1" id="KW-0472">Membrane</keyword>
<dbReference type="GO" id="GO:0016787">
    <property type="term" value="F:hydrolase activity"/>
    <property type="evidence" value="ECO:0007669"/>
    <property type="project" value="UniProtKB-KW"/>
</dbReference>
<reference evidence="3" key="1">
    <citation type="journal article" date="2019" name="Curr. Biol.">
        <title>Genome Sequence of Striga asiatica Provides Insight into the Evolution of Plant Parasitism.</title>
        <authorList>
            <person name="Yoshida S."/>
            <person name="Kim S."/>
            <person name="Wafula E.K."/>
            <person name="Tanskanen J."/>
            <person name="Kim Y.M."/>
            <person name="Honaas L."/>
            <person name="Yang Z."/>
            <person name="Spallek T."/>
            <person name="Conn C.E."/>
            <person name="Ichihashi Y."/>
            <person name="Cheong K."/>
            <person name="Cui S."/>
            <person name="Der J.P."/>
            <person name="Gundlach H."/>
            <person name="Jiao Y."/>
            <person name="Hori C."/>
            <person name="Ishida J.K."/>
            <person name="Kasahara H."/>
            <person name="Kiba T."/>
            <person name="Kim M.S."/>
            <person name="Koo N."/>
            <person name="Laohavisit A."/>
            <person name="Lee Y.H."/>
            <person name="Lumba S."/>
            <person name="McCourt P."/>
            <person name="Mortimer J.C."/>
            <person name="Mutuku J.M."/>
            <person name="Nomura T."/>
            <person name="Sasaki-Sekimoto Y."/>
            <person name="Seto Y."/>
            <person name="Wang Y."/>
            <person name="Wakatake T."/>
            <person name="Sakakibara H."/>
            <person name="Demura T."/>
            <person name="Yamaguchi S."/>
            <person name="Yoneyama K."/>
            <person name="Manabe R.I."/>
            <person name="Nelson D.C."/>
            <person name="Schulman A.H."/>
            <person name="Timko M.P."/>
            <person name="dePamphilis C.W."/>
            <person name="Choi D."/>
            <person name="Shirasu K."/>
        </authorList>
    </citation>
    <scope>NUCLEOTIDE SEQUENCE [LARGE SCALE GENOMIC DNA]</scope>
    <source>
        <strain evidence="3">cv. UVA1</strain>
    </source>
</reference>
<accession>A0A5A7QZK3</accession>
<feature type="transmembrane region" description="Helical" evidence="1">
    <location>
        <begin position="135"/>
        <end position="154"/>
    </location>
</feature>
<proteinExistence type="predicted"/>
<name>A0A5A7QZK3_STRAF</name>